<sequence>MKKKPAFKLDIASPCSESWNEMIPVEGGRFCDNCTKTIVDFSTWTDKEIVQYVRNNQSTCGRFHNSQLNRDLLHLEKERANSFIPALLVSTALATGIASNAAAGTKTELSTPLSEQVDTIPARTLIDTPLVAEDSMPAAIAEKVTLNTKLFPRGWSYARKPILTELLEMERERDKSARTDYNTRLGKKRMLELGIMVDPVPQRKEQHIASMRMGVFTTASIDTEKYPQEDIYDIMGTNVSGRKDAPSLFNSVKYDGKIWPPKNEIDEQIKVELKPLDMPAFKPLPSSSDKQDH</sequence>
<keyword evidence="2" id="KW-1185">Reference proteome</keyword>
<comment type="caution">
    <text evidence="1">The sequence shown here is derived from an EMBL/GenBank/DDBJ whole genome shotgun (WGS) entry which is preliminary data.</text>
</comment>
<dbReference type="RefSeq" id="WP_146303949.1">
    <property type="nucleotide sequence ID" value="NZ_VOHS01000003.1"/>
</dbReference>
<dbReference type="AlphaFoldDB" id="A0A5C6LWZ0"/>
<evidence type="ECO:0000313" key="1">
    <source>
        <dbReference type="EMBL" id="TWW01773.1"/>
    </source>
</evidence>
<dbReference type="Proteomes" id="UP000318815">
    <property type="component" value="Unassembled WGS sequence"/>
</dbReference>
<protein>
    <submittedName>
        <fullName evidence="1">Uncharacterized protein</fullName>
    </submittedName>
</protein>
<name>A0A5C6LWZ0_9BACT</name>
<organism evidence="1 2">
    <name type="scientific">Chitinophaga pinensis</name>
    <dbReference type="NCBI Taxonomy" id="79329"/>
    <lineage>
        <taxon>Bacteria</taxon>
        <taxon>Pseudomonadati</taxon>
        <taxon>Bacteroidota</taxon>
        <taxon>Chitinophagia</taxon>
        <taxon>Chitinophagales</taxon>
        <taxon>Chitinophagaceae</taxon>
        <taxon>Chitinophaga</taxon>
    </lineage>
</organism>
<reference evidence="1 2" key="1">
    <citation type="submission" date="2019-08" db="EMBL/GenBank/DDBJ databases">
        <title>Whole genome sequencing of chitin degrading bacteria Chitinophaga pinensis YS16.</title>
        <authorList>
            <person name="Singh R.P."/>
            <person name="Manchanda G."/>
            <person name="Maurya I.K."/>
            <person name="Joshi N.K."/>
            <person name="Srivastava A.K."/>
        </authorList>
    </citation>
    <scope>NUCLEOTIDE SEQUENCE [LARGE SCALE GENOMIC DNA]</scope>
    <source>
        <strain evidence="1 2">YS-16</strain>
    </source>
</reference>
<dbReference type="EMBL" id="VOHS01000003">
    <property type="protein sequence ID" value="TWW01773.1"/>
    <property type="molecule type" value="Genomic_DNA"/>
</dbReference>
<dbReference type="OrthoDB" id="7432683at2"/>
<accession>A0A5C6LWZ0</accession>
<evidence type="ECO:0000313" key="2">
    <source>
        <dbReference type="Proteomes" id="UP000318815"/>
    </source>
</evidence>
<gene>
    <name evidence="1" type="ORF">FEF09_04215</name>
</gene>
<proteinExistence type="predicted"/>